<gene>
    <name evidence="1" type="ORF">APLA_LOCUS13698</name>
</gene>
<dbReference type="AlphaFoldDB" id="A0A8S1B4E1"/>
<protein>
    <submittedName>
        <fullName evidence="1">Uncharacterized protein</fullName>
    </submittedName>
</protein>
<name>A0A8S1B4E1_ARCPL</name>
<dbReference type="EMBL" id="CADEBC010000558">
    <property type="protein sequence ID" value="CAB3252779.1"/>
    <property type="molecule type" value="Genomic_DNA"/>
</dbReference>
<evidence type="ECO:0000313" key="1">
    <source>
        <dbReference type="EMBL" id="CAB3252779.1"/>
    </source>
</evidence>
<sequence>MAKLISYKHFVHFSPPNAREEMSAYLDNFWFRLGYRDCTTIVVSAKSHDVLTRLCEDGLLYDLRSRQLPLYEGTLYDLLHEILTGKHTRIQACNSIRDSLSVLPGLRWCGAESESLFHPNIYKNAYEICGNAPPGKFFSCTLGVTGELPTTMHEDHLISLYDGIVNEFEEPGQRKLGLIALAIPRSGYNLIYVGGSPGCAWIRALELRNFSGKIISIDPEPLLISPDTVLNVKHVTSMIHSVDDIARCLDIVGEPDLSNVIFVWDVRHSSASTMENDERNDVIREEIANLNSIISSNWFREHVSMYQLKINTTNIQCYELPTQRKFYVQPFTFSRNVYELRAIGYTTHSHSSLLTLSDDQLSSLSAFISEFKDRIDSSELSEYILFLNFITSIYRECDYIDEPPLIKPVWEIALYTLNWNSDSKLRRYFRRISNDSVRFIGSFFLKTLLAEGEYAFPEHILLREFPSMVFDSRALIKAKIEGLYLFANTVVCRCMHNETVFSESYLIRSTEYGLHRSGKMPLYDEARTKESAKIGHVFAKFPNIFSANENLISPSGHSLRMFIEYVRNNASLCMFVYKIISNFLHVNGRRINEQYREMLFPSTTNSWIYELSSRISNTPYRLERADDALWHKKTQNKIDKLEKRIPKKTFYCINNKRSRSNSCDSDDYDSDGIPYAESDDSTYFEEDAMLEEIPDIEELEINDSVDNIEEMKTEHTESFIIEENDLEINTIDKFGQILENDPKKTRKEKEQKANEGQMYHTQLINSYAEELRVKTKGEVKMNVDEEPEMAELKK</sequence>
<evidence type="ECO:0000313" key="2">
    <source>
        <dbReference type="Proteomes" id="UP000494106"/>
    </source>
</evidence>
<keyword evidence="2" id="KW-1185">Reference proteome</keyword>
<proteinExistence type="predicted"/>
<dbReference type="Proteomes" id="UP000494106">
    <property type="component" value="Unassembled WGS sequence"/>
</dbReference>
<comment type="caution">
    <text evidence="1">The sequence shown here is derived from an EMBL/GenBank/DDBJ whole genome shotgun (WGS) entry which is preliminary data.</text>
</comment>
<organism evidence="1 2">
    <name type="scientific">Arctia plantaginis</name>
    <name type="common">Wood tiger moth</name>
    <name type="synonym">Phalaena plantaginis</name>
    <dbReference type="NCBI Taxonomy" id="874455"/>
    <lineage>
        <taxon>Eukaryota</taxon>
        <taxon>Metazoa</taxon>
        <taxon>Ecdysozoa</taxon>
        <taxon>Arthropoda</taxon>
        <taxon>Hexapoda</taxon>
        <taxon>Insecta</taxon>
        <taxon>Pterygota</taxon>
        <taxon>Neoptera</taxon>
        <taxon>Endopterygota</taxon>
        <taxon>Lepidoptera</taxon>
        <taxon>Glossata</taxon>
        <taxon>Ditrysia</taxon>
        <taxon>Noctuoidea</taxon>
        <taxon>Erebidae</taxon>
        <taxon>Arctiinae</taxon>
        <taxon>Arctia</taxon>
    </lineage>
</organism>
<accession>A0A8S1B4E1</accession>
<reference evidence="1 2" key="1">
    <citation type="submission" date="2020-04" db="EMBL/GenBank/DDBJ databases">
        <authorList>
            <person name="Wallbank WR R."/>
            <person name="Pardo Diaz C."/>
            <person name="Kozak K."/>
            <person name="Martin S."/>
            <person name="Jiggins C."/>
            <person name="Moest M."/>
            <person name="Warren A I."/>
            <person name="Byers J.R.P. K."/>
            <person name="Montejo-Kovacevich G."/>
            <person name="Yen C E."/>
        </authorList>
    </citation>
    <scope>NUCLEOTIDE SEQUENCE [LARGE SCALE GENOMIC DNA]</scope>
</reference>
<dbReference type="OrthoDB" id="7429579at2759"/>